<name>A0A1B1C839_RHILE</name>
<dbReference type="AlphaFoldDB" id="A0A1B1C839"/>
<accession>A0A1B1C839</accession>
<evidence type="ECO:0000313" key="2">
    <source>
        <dbReference type="EMBL" id="ANP85846.1"/>
    </source>
</evidence>
<protein>
    <submittedName>
        <fullName evidence="2">Uncharacterized protein</fullName>
    </submittedName>
</protein>
<dbReference type="RefSeq" id="WP_065280182.1">
    <property type="nucleotide sequence ID" value="NZ_CP016286.1"/>
</dbReference>
<evidence type="ECO:0000313" key="3">
    <source>
        <dbReference type="Proteomes" id="UP000092691"/>
    </source>
</evidence>
<evidence type="ECO:0000256" key="1">
    <source>
        <dbReference type="SAM" id="SignalP"/>
    </source>
</evidence>
<organism evidence="2 3">
    <name type="scientific">Rhizobium leguminosarum</name>
    <dbReference type="NCBI Taxonomy" id="384"/>
    <lineage>
        <taxon>Bacteria</taxon>
        <taxon>Pseudomonadati</taxon>
        <taxon>Pseudomonadota</taxon>
        <taxon>Alphaproteobacteria</taxon>
        <taxon>Hyphomicrobiales</taxon>
        <taxon>Rhizobiaceae</taxon>
        <taxon>Rhizobium/Agrobacterium group</taxon>
        <taxon>Rhizobium</taxon>
    </lineage>
</organism>
<dbReference type="Proteomes" id="UP000092691">
    <property type="component" value="Chromosome"/>
</dbReference>
<dbReference type="EMBL" id="CP016286">
    <property type="protein sequence ID" value="ANP85846.1"/>
    <property type="molecule type" value="Genomic_DNA"/>
</dbReference>
<gene>
    <name evidence="2" type="ORF">BA011_08960</name>
</gene>
<dbReference type="OrthoDB" id="2081291at2"/>
<reference evidence="2 3" key="1">
    <citation type="submission" date="2016-06" db="EMBL/GenBank/DDBJ databases">
        <title>Microsymbionts genomes from the relict species Vavilovia formosa.</title>
        <authorList>
            <person name="Chirak E."/>
            <person name="Kimeklis A."/>
            <person name="Andronov E."/>
        </authorList>
    </citation>
    <scope>NUCLEOTIDE SEQUENCE [LARGE SCALE GENOMIC DNA]</scope>
    <source>
        <strain evidence="2 3">Vaf10</strain>
    </source>
</reference>
<keyword evidence="1" id="KW-0732">Signal</keyword>
<feature type="signal peptide" evidence="1">
    <location>
        <begin position="1"/>
        <end position="34"/>
    </location>
</feature>
<proteinExistence type="predicted"/>
<sequence>MVNSKRSQVATDIAIAVATAVPLMIAGQPGAAMAALSASAPSLMAAVSKFMAEPDKRDAEVAWDILSEAYALSLVYFFSKVGLERRPEGAELRDLIARLVTRAEILVEQSSQNVTAEMLYSPLKVPFLRDAAKNLPYEVKLFHLLGSATDCRNLFENCVAEALIKIKDSSPERWTRFEQSLSGAFLEAIEKRKSLARHHDSIIRTFTQRAVFGQEDTGITLSDLYVRQRAIWNTKVAMALQLGEEEHEHPADRRNFFQDERQPRKWCYPLFVNDLHEVGLSWLDAKDPQDAIRVVAGGPGSGKSTLRVLLRSKS</sequence>
<feature type="chain" id="PRO_5008520667" evidence="1">
    <location>
        <begin position="35"/>
        <end position="314"/>
    </location>
</feature>